<dbReference type="InterPro" id="IPR004276">
    <property type="entry name" value="GlycoTrans_28_N"/>
</dbReference>
<keyword evidence="2 10" id="KW-0132">Cell division</keyword>
<comment type="similarity">
    <text evidence="10">Belongs to the glycosyltransferase 28 family. MurG subfamily.</text>
</comment>
<comment type="function">
    <text evidence="10">Cell wall formation. Catalyzes the transfer of a GlcNAc subunit on undecaprenyl-pyrophosphoryl-MurNAc-pentapeptide (lipid intermediate I) to form undecaprenyl-pyrophosphoryl-MurNAc-(pentapeptide)GlcNAc (lipid intermediate II).</text>
</comment>
<keyword evidence="11" id="KW-0812">Transmembrane</keyword>
<evidence type="ECO:0000256" key="11">
    <source>
        <dbReference type="SAM" id="Phobius"/>
    </source>
</evidence>
<dbReference type="GO" id="GO:0050511">
    <property type="term" value="F:undecaprenyldiphospho-muramoylpentapeptide beta-N-acetylglucosaminyltransferase activity"/>
    <property type="evidence" value="ECO:0007669"/>
    <property type="project" value="UniProtKB-UniRule"/>
</dbReference>
<dbReference type="GO" id="GO:0051301">
    <property type="term" value="P:cell division"/>
    <property type="evidence" value="ECO:0007669"/>
    <property type="project" value="UniProtKB-KW"/>
</dbReference>
<dbReference type="PANTHER" id="PTHR21015:SF27">
    <property type="entry name" value="UDP-N-ACETYLGLUCOSAMINE--N-ACETYLMURAMYL-(PENTAPEPTIDE) PYROPHOSPHORYL-UNDECAPRENOL N-ACETYLGLUCOSAMINE TRANSFERASE"/>
    <property type="match status" value="1"/>
</dbReference>
<comment type="caution">
    <text evidence="14">The sequence shown here is derived from an EMBL/GenBank/DDBJ whole genome shotgun (WGS) entry which is preliminary data.</text>
</comment>
<keyword evidence="3 10" id="KW-0328">Glycosyltransferase</keyword>
<protein>
    <recommendedName>
        <fullName evidence="10">UDP-N-acetylglucosamine--N-acetylmuramyl-(pentapeptide) pyrophosphoryl-undecaprenol N-acetylglucosamine transferase</fullName>
        <ecNumber evidence="10">2.4.1.227</ecNumber>
    </recommendedName>
    <alternativeName>
        <fullName evidence="10">Undecaprenyl-PP-MurNAc-pentapeptide-UDPGlcNAc GlcNAc transferase</fullName>
    </alternativeName>
</protein>
<evidence type="ECO:0000313" key="14">
    <source>
        <dbReference type="EMBL" id="KKU43858.1"/>
    </source>
</evidence>
<dbReference type="InterPro" id="IPR006009">
    <property type="entry name" value="GlcNAc_MurG"/>
</dbReference>
<feature type="transmembrane region" description="Helical" evidence="11">
    <location>
        <begin position="12"/>
        <end position="32"/>
    </location>
</feature>
<feature type="domain" description="Glycosyltransferase family 28 N-terminal" evidence="12">
    <location>
        <begin position="14"/>
        <end position="155"/>
    </location>
</feature>
<dbReference type="GO" id="GO:0051991">
    <property type="term" value="F:UDP-N-acetyl-D-glucosamine:N-acetylmuramoyl-L-alanyl-D-glutamyl-meso-2,6-diaminopimelyl-D-alanyl-D-alanine-diphosphoundecaprenol 4-beta-N-acetylglucosaminlytransferase activity"/>
    <property type="evidence" value="ECO:0007669"/>
    <property type="project" value="RHEA"/>
</dbReference>
<gene>
    <name evidence="10" type="primary">murG</name>
    <name evidence="14" type="ORF">UX60_C0015G0004</name>
</gene>
<sequence length="375" mass="41112">MANLISSNKRIFPILLVGGGTGGHIFPLVALGEELASRKIPFIFVGGRLGKEDEVVGEYGWPFRVISAGKWRRYWSATALLQNILDVGRFTKGFFESLSLLIKTGSQVVFSKGGYVALPVVLAARLLGRRVIIHESDSVMGLTNRISARLASKILTAFSPSVFPNHDSRFEQVGIPIRRTLRQAANLQGVRKSRPLILVIAGIQGSKAINHLVREALPELVQVADVVHITGESEILSHKTIALGLSKKFQNAYRPFAFITRELPYYFQSSDLIVSRASATTIAEAALFSRAMYLIPLPSSASDHQLANALHLQAAGAAVLREEKVLNTEKFTEDIKRLLADKAQLQSLGTRLSKYFNEQGAVGRVVEIITKGEAR</sequence>
<evidence type="ECO:0000256" key="1">
    <source>
        <dbReference type="ARBA" id="ARBA00022475"/>
    </source>
</evidence>
<feature type="binding site" evidence="10">
    <location>
        <begin position="21"/>
        <end position="23"/>
    </location>
    <ligand>
        <name>UDP-N-acetyl-alpha-D-glucosamine</name>
        <dbReference type="ChEBI" id="CHEBI:57705"/>
    </ligand>
</feature>
<dbReference type="EC" id="2.4.1.227" evidence="10"/>
<name>A0A0G1SP97_9BACT</name>
<dbReference type="PATRIC" id="fig|1618335.3.peg.231"/>
<comment type="pathway">
    <text evidence="10">Cell wall biogenesis; peptidoglycan biosynthesis.</text>
</comment>
<keyword evidence="4 10" id="KW-0808">Transferase</keyword>
<dbReference type="GO" id="GO:0008360">
    <property type="term" value="P:regulation of cell shape"/>
    <property type="evidence" value="ECO:0007669"/>
    <property type="project" value="UniProtKB-KW"/>
</dbReference>
<dbReference type="Gene3D" id="3.40.50.2000">
    <property type="entry name" value="Glycogen Phosphorylase B"/>
    <property type="match status" value="2"/>
</dbReference>
<dbReference type="SUPFAM" id="SSF53756">
    <property type="entry name" value="UDP-Glycosyltransferase/glycogen phosphorylase"/>
    <property type="match status" value="1"/>
</dbReference>
<comment type="subcellular location">
    <subcellularLocation>
        <location evidence="10">Cell membrane</location>
        <topology evidence="10">Peripheral membrane protein</topology>
        <orientation evidence="10">Cytoplasmic side</orientation>
    </subcellularLocation>
</comment>
<dbReference type="Proteomes" id="UP000034487">
    <property type="component" value="Unassembled WGS sequence"/>
</dbReference>
<accession>A0A0G1SP97</accession>
<feature type="binding site" evidence="10">
    <location>
        <position position="305"/>
    </location>
    <ligand>
        <name>UDP-N-acetyl-alpha-D-glucosamine</name>
        <dbReference type="ChEBI" id="CHEBI:57705"/>
    </ligand>
</feature>
<evidence type="ECO:0000256" key="6">
    <source>
        <dbReference type="ARBA" id="ARBA00022984"/>
    </source>
</evidence>
<comment type="catalytic activity">
    <reaction evidence="10">
        <text>di-trans,octa-cis-undecaprenyl diphospho-N-acetyl-alpha-D-muramoyl-L-alanyl-D-glutamyl-meso-2,6-diaminopimeloyl-D-alanyl-D-alanine + UDP-N-acetyl-alpha-D-glucosamine = di-trans,octa-cis-undecaprenyl diphospho-[N-acetyl-alpha-D-glucosaminyl-(1-&gt;4)]-N-acetyl-alpha-D-muramoyl-L-alanyl-D-glutamyl-meso-2,6-diaminopimeloyl-D-alanyl-D-alanine + UDP + H(+)</text>
        <dbReference type="Rhea" id="RHEA:31227"/>
        <dbReference type="ChEBI" id="CHEBI:15378"/>
        <dbReference type="ChEBI" id="CHEBI:57705"/>
        <dbReference type="ChEBI" id="CHEBI:58223"/>
        <dbReference type="ChEBI" id="CHEBI:61387"/>
        <dbReference type="ChEBI" id="CHEBI:61388"/>
        <dbReference type="EC" id="2.4.1.227"/>
    </reaction>
</comment>
<dbReference type="GO" id="GO:0071555">
    <property type="term" value="P:cell wall organization"/>
    <property type="evidence" value="ECO:0007669"/>
    <property type="project" value="UniProtKB-KW"/>
</dbReference>
<keyword evidence="9 10" id="KW-0961">Cell wall biogenesis/degradation</keyword>
<dbReference type="AlphaFoldDB" id="A0A0G1SP97"/>
<evidence type="ECO:0000259" key="12">
    <source>
        <dbReference type="Pfam" id="PF03033"/>
    </source>
</evidence>
<keyword evidence="8 10" id="KW-0131">Cell cycle</keyword>
<dbReference type="GO" id="GO:0005886">
    <property type="term" value="C:plasma membrane"/>
    <property type="evidence" value="ECO:0007669"/>
    <property type="project" value="UniProtKB-SubCell"/>
</dbReference>
<keyword evidence="11" id="KW-1133">Transmembrane helix</keyword>
<feature type="domain" description="Glycosyl transferase family 28 C-terminal" evidence="13">
    <location>
        <begin position="197"/>
        <end position="349"/>
    </location>
</feature>
<keyword evidence="7 10" id="KW-0472">Membrane</keyword>
<keyword evidence="1 10" id="KW-1003">Cell membrane</keyword>
<evidence type="ECO:0000256" key="7">
    <source>
        <dbReference type="ARBA" id="ARBA00023136"/>
    </source>
</evidence>
<evidence type="ECO:0000256" key="8">
    <source>
        <dbReference type="ARBA" id="ARBA00023306"/>
    </source>
</evidence>
<dbReference type="InterPro" id="IPR007235">
    <property type="entry name" value="Glyco_trans_28_C"/>
</dbReference>
<evidence type="ECO:0000256" key="4">
    <source>
        <dbReference type="ARBA" id="ARBA00022679"/>
    </source>
</evidence>
<organism evidence="14 15">
    <name type="scientific">Berkelbacteria bacterium GW2011_GWA2_46_7</name>
    <dbReference type="NCBI Taxonomy" id="1618335"/>
    <lineage>
        <taxon>Bacteria</taxon>
        <taxon>Candidatus Berkelbacteria</taxon>
    </lineage>
</organism>
<keyword evidence="5 10" id="KW-0133">Cell shape</keyword>
<evidence type="ECO:0000256" key="5">
    <source>
        <dbReference type="ARBA" id="ARBA00022960"/>
    </source>
</evidence>
<dbReference type="CDD" id="cd03785">
    <property type="entry name" value="GT28_MurG"/>
    <property type="match status" value="1"/>
</dbReference>
<evidence type="ECO:0000256" key="9">
    <source>
        <dbReference type="ARBA" id="ARBA00023316"/>
    </source>
</evidence>
<evidence type="ECO:0000313" key="15">
    <source>
        <dbReference type="Proteomes" id="UP000034487"/>
    </source>
</evidence>
<dbReference type="EMBL" id="LCMV01000015">
    <property type="protein sequence ID" value="KKU43858.1"/>
    <property type="molecule type" value="Genomic_DNA"/>
</dbReference>
<proteinExistence type="inferred from homology"/>
<evidence type="ECO:0000256" key="2">
    <source>
        <dbReference type="ARBA" id="ARBA00022618"/>
    </source>
</evidence>
<dbReference type="Pfam" id="PF04101">
    <property type="entry name" value="Glyco_tran_28_C"/>
    <property type="match status" value="1"/>
</dbReference>
<dbReference type="UniPathway" id="UPA00219"/>
<dbReference type="HAMAP" id="MF_00033">
    <property type="entry name" value="MurG"/>
    <property type="match status" value="1"/>
</dbReference>
<evidence type="ECO:0000256" key="3">
    <source>
        <dbReference type="ARBA" id="ARBA00022676"/>
    </source>
</evidence>
<keyword evidence="6 10" id="KW-0573">Peptidoglycan synthesis</keyword>
<dbReference type="GO" id="GO:0005975">
    <property type="term" value="P:carbohydrate metabolic process"/>
    <property type="evidence" value="ECO:0007669"/>
    <property type="project" value="InterPro"/>
</dbReference>
<evidence type="ECO:0000256" key="10">
    <source>
        <dbReference type="HAMAP-Rule" id="MF_00033"/>
    </source>
</evidence>
<dbReference type="PANTHER" id="PTHR21015">
    <property type="entry name" value="UDP-N-ACETYLGLUCOSAMINE--N-ACETYLMURAMYL-(PENTAPEPTIDE) PYROPHOSPHORYL-UNDECAPRENOL N-ACETYLGLUCOSAMINE TRANSFERASE 1"/>
    <property type="match status" value="1"/>
</dbReference>
<reference evidence="14 15" key="1">
    <citation type="journal article" date="2015" name="Nature">
        <title>rRNA introns, odd ribosomes, and small enigmatic genomes across a large radiation of phyla.</title>
        <authorList>
            <person name="Brown C.T."/>
            <person name="Hug L.A."/>
            <person name="Thomas B.C."/>
            <person name="Sharon I."/>
            <person name="Castelle C.J."/>
            <person name="Singh A."/>
            <person name="Wilkins M.J."/>
            <person name="Williams K.H."/>
            <person name="Banfield J.F."/>
        </authorList>
    </citation>
    <scope>NUCLEOTIDE SEQUENCE [LARGE SCALE GENOMIC DNA]</scope>
</reference>
<feature type="binding site" evidence="10">
    <location>
        <position position="178"/>
    </location>
    <ligand>
        <name>UDP-N-acetyl-alpha-D-glucosamine</name>
        <dbReference type="ChEBI" id="CHEBI:57705"/>
    </ligand>
</feature>
<dbReference type="Pfam" id="PF03033">
    <property type="entry name" value="Glyco_transf_28"/>
    <property type="match status" value="1"/>
</dbReference>
<dbReference type="GO" id="GO:0009252">
    <property type="term" value="P:peptidoglycan biosynthetic process"/>
    <property type="evidence" value="ECO:0007669"/>
    <property type="project" value="UniProtKB-UniRule"/>
</dbReference>
<comment type="caution">
    <text evidence="10">Lacks conserved residue(s) required for the propagation of feature annotation.</text>
</comment>
<evidence type="ECO:0000259" key="13">
    <source>
        <dbReference type="Pfam" id="PF04101"/>
    </source>
</evidence>